<keyword evidence="2" id="KW-1185">Reference proteome</keyword>
<evidence type="ECO:0000313" key="2">
    <source>
        <dbReference type="Proteomes" id="UP000747542"/>
    </source>
</evidence>
<dbReference type="InterPro" id="IPR012479">
    <property type="entry name" value="SAP30BP"/>
</dbReference>
<protein>
    <submittedName>
        <fullName evidence="1">SAP30-binding protein-like</fullName>
    </submittedName>
</protein>
<evidence type="ECO:0000313" key="1">
    <source>
        <dbReference type="EMBL" id="KAG7158675.1"/>
    </source>
</evidence>
<comment type="caution">
    <text evidence="1">The sequence shown here is derived from an EMBL/GenBank/DDBJ whole genome shotgun (WGS) entry which is preliminary data.</text>
</comment>
<accession>A0A8J5MPB0</accession>
<dbReference type="PANTHER" id="PTHR13464:SF0">
    <property type="entry name" value="SAP30-BINDING PROTEIN"/>
    <property type="match status" value="1"/>
</dbReference>
<dbReference type="GO" id="GO:0005634">
    <property type="term" value="C:nucleus"/>
    <property type="evidence" value="ECO:0007669"/>
    <property type="project" value="TreeGrafter"/>
</dbReference>
<name>A0A8J5MPB0_HOMAM</name>
<dbReference type="Pfam" id="PF07818">
    <property type="entry name" value="HCNGP"/>
    <property type="match status" value="1"/>
</dbReference>
<dbReference type="PANTHER" id="PTHR13464">
    <property type="entry name" value="TRANSCRIPTIONAL REGULATOR PROTEIN HCNGP"/>
    <property type="match status" value="1"/>
</dbReference>
<feature type="non-terminal residue" evidence="1">
    <location>
        <position position="80"/>
    </location>
</feature>
<proteinExistence type="predicted"/>
<dbReference type="EMBL" id="JAHLQT010034478">
    <property type="protein sequence ID" value="KAG7158675.1"/>
    <property type="molecule type" value="Genomic_DNA"/>
</dbReference>
<organism evidence="1 2">
    <name type="scientific">Homarus americanus</name>
    <name type="common">American lobster</name>
    <dbReference type="NCBI Taxonomy" id="6706"/>
    <lineage>
        <taxon>Eukaryota</taxon>
        <taxon>Metazoa</taxon>
        <taxon>Ecdysozoa</taxon>
        <taxon>Arthropoda</taxon>
        <taxon>Crustacea</taxon>
        <taxon>Multicrustacea</taxon>
        <taxon>Malacostraca</taxon>
        <taxon>Eumalacostraca</taxon>
        <taxon>Eucarida</taxon>
        <taxon>Decapoda</taxon>
        <taxon>Pleocyemata</taxon>
        <taxon>Astacidea</taxon>
        <taxon>Nephropoidea</taxon>
        <taxon>Nephropidae</taxon>
        <taxon>Homarus</taxon>
    </lineage>
</organism>
<dbReference type="GO" id="GO:0006355">
    <property type="term" value="P:regulation of DNA-templated transcription"/>
    <property type="evidence" value="ECO:0007669"/>
    <property type="project" value="InterPro"/>
</dbReference>
<dbReference type="Proteomes" id="UP000747542">
    <property type="component" value="Unassembled WGS sequence"/>
</dbReference>
<dbReference type="AlphaFoldDB" id="A0A8J5MPB0"/>
<gene>
    <name evidence="1" type="primary">SAP30BP-L</name>
    <name evidence="1" type="ORF">Hamer_G011340</name>
</gene>
<reference evidence="1" key="1">
    <citation type="journal article" date="2021" name="Sci. Adv.">
        <title>The American lobster genome reveals insights on longevity, neural, and immune adaptations.</title>
        <authorList>
            <person name="Polinski J.M."/>
            <person name="Zimin A.V."/>
            <person name="Clark K.F."/>
            <person name="Kohn A.B."/>
            <person name="Sadowski N."/>
            <person name="Timp W."/>
            <person name="Ptitsyn A."/>
            <person name="Khanna P."/>
            <person name="Romanova D.Y."/>
            <person name="Williams P."/>
            <person name="Greenwood S.J."/>
            <person name="Moroz L.L."/>
            <person name="Walt D.R."/>
            <person name="Bodnar A.G."/>
        </authorList>
    </citation>
    <scope>NUCLEOTIDE SEQUENCE</scope>
    <source>
        <strain evidence="1">GMGI-L3</strain>
    </source>
</reference>
<sequence>MGTNYPLDMYDPHCWGKESYYDELARVQKEEMDKREKERKDKTKVNFKNIESNILENLCRTFGSIQEHGALGIPIGNAYT</sequence>